<sequence>MNVTANSIVIQQERERIKERYRTIIKKTFDVFDRSEDGTCDIREVGSILRALNINLTEARLRDVCSQVGEEEPSGFIQYKRLEPVILTFLMGSETFRDTEERILEAFKVLDTEGKGYLDADELRVLMTTNGEYFSTEEVNEMLAFAADPEDGKINYMEYVKHLSEPQVIDI</sequence>
<keyword evidence="1" id="KW-0106">Calcium</keyword>
<keyword evidence="4" id="KW-1185">Reference proteome</keyword>
<proteinExistence type="predicted"/>
<feature type="domain" description="EF-hand" evidence="2">
    <location>
        <begin position="98"/>
        <end position="133"/>
    </location>
</feature>
<dbReference type="FunFam" id="1.10.238.10:FF:000001">
    <property type="entry name" value="Calmodulin 1"/>
    <property type="match status" value="1"/>
</dbReference>
<evidence type="ECO:0000259" key="2">
    <source>
        <dbReference type="PROSITE" id="PS50222"/>
    </source>
</evidence>
<evidence type="ECO:0000313" key="4">
    <source>
        <dbReference type="Proteomes" id="UP000717585"/>
    </source>
</evidence>
<dbReference type="InterPro" id="IPR011992">
    <property type="entry name" value="EF-hand-dom_pair"/>
</dbReference>
<dbReference type="PROSITE" id="PS50222">
    <property type="entry name" value="EF_HAND_2"/>
    <property type="match status" value="2"/>
</dbReference>
<protein>
    <submittedName>
        <fullName evidence="3">EF-hand domain pair</fullName>
    </submittedName>
</protein>
<dbReference type="Gene3D" id="1.10.238.10">
    <property type="entry name" value="EF-hand"/>
    <property type="match status" value="2"/>
</dbReference>
<dbReference type="PANTHER" id="PTHR46763:SF1">
    <property type="entry name" value="DYNEIN REGULATORY COMPLEX PROTEIN 8"/>
    <property type="match status" value="1"/>
</dbReference>
<dbReference type="InterPro" id="IPR018247">
    <property type="entry name" value="EF_Hand_1_Ca_BS"/>
</dbReference>
<dbReference type="AlphaFoldDB" id="A0A8J6APR1"/>
<reference evidence="3" key="1">
    <citation type="submission" date="2021-05" db="EMBL/GenBank/DDBJ databases">
        <title>A free-living protist that lacks canonical eukaryotic 1 DNA replication and segregation systems.</title>
        <authorList>
            <person name="Salas-Leiva D.E."/>
            <person name="Tromer E.C."/>
            <person name="Curtis B.A."/>
            <person name="Jerlstrom-Hultqvist J."/>
            <person name="Kolisko M."/>
            <person name="Yi Z."/>
            <person name="Salas-Leiva J.S."/>
            <person name="Gallot-Lavallee L."/>
            <person name="Kops G.J.P.L."/>
            <person name="Archibald J.M."/>
            <person name="Simpson A.G.B."/>
            <person name="Roger A.J."/>
        </authorList>
    </citation>
    <scope>NUCLEOTIDE SEQUENCE</scope>
    <source>
        <strain evidence="3">BICM</strain>
    </source>
</reference>
<dbReference type="PANTHER" id="PTHR46763">
    <property type="entry name" value="DYNEIN REGULATORY COMPLEX PROTEIN 8"/>
    <property type="match status" value="1"/>
</dbReference>
<dbReference type="Proteomes" id="UP000717585">
    <property type="component" value="Unassembled WGS sequence"/>
</dbReference>
<dbReference type="InterPro" id="IPR002048">
    <property type="entry name" value="EF_hand_dom"/>
</dbReference>
<gene>
    <name evidence="3" type="ORF">J8273_8482</name>
</gene>
<evidence type="ECO:0000313" key="3">
    <source>
        <dbReference type="EMBL" id="KAG9389803.1"/>
    </source>
</evidence>
<dbReference type="PROSITE" id="PS00018">
    <property type="entry name" value="EF_HAND_1"/>
    <property type="match status" value="1"/>
</dbReference>
<accession>A0A8J6APR1</accession>
<dbReference type="EMBL" id="JAHDYR010000067">
    <property type="protein sequence ID" value="KAG9389803.1"/>
    <property type="molecule type" value="Genomic_DNA"/>
</dbReference>
<comment type="caution">
    <text evidence="3">The sequence shown here is derived from an EMBL/GenBank/DDBJ whole genome shotgun (WGS) entry which is preliminary data.</text>
</comment>
<evidence type="ECO:0000256" key="1">
    <source>
        <dbReference type="ARBA" id="ARBA00022837"/>
    </source>
</evidence>
<dbReference type="SMART" id="SM00054">
    <property type="entry name" value="EFh"/>
    <property type="match status" value="3"/>
</dbReference>
<dbReference type="CDD" id="cd00051">
    <property type="entry name" value="EFh"/>
    <property type="match status" value="1"/>
</dbReference>
<dbReference type="Pfam" id="PF13499">
    <property type="entry name" value="EF-hand_7"/>
    <property type="match status" value="1"/>
</dbReference>
<dbReference type="SUPFAM" id="SSF47473">
    <property type="entry name" value="EF-hand"/>
    <property type="match status" value="1"/>
</dbReference>
<dbReference type="GO" id="GO:0005509">
    <property type="term" value="F:calcium ion binding"/>
    <property type="evidence" value="ECO:0007669"/>
    <property type="project" value="InterPro"/>
</dbReference>
<name>A0A8J6APR1_9EUKA</name>
<organism evidence="3 4">
    <name type="scientific">Carpediemonas membranifera</name>
    <dbReference type="NCBI Taxonomy" id="201153"/>
    <lineage>
        <taxon>Eukaryota</taxon>
        <taxon>Metamonada</taxon>
        <taxon>Carpediemonas-like organisms</taxon>
        <taxon>Carpediemonas</taxon>
    </lineage>
</organism>
<feature type="domain" description="EF-hand" evidence="2">
    <location>
        <begin position="20"/>
        <end position="55"/>
    </location>
</feature>
<dbReference type="OrthoDB" id="10260307at2759"/>